<dbReference type="Pfam" id="PF07963">
    <property type="entry name" value="N_methyl"/>
    <property type="match status" value="1"/>
</dbReference>
<dbReference type="NCBIfam" id="TIGR02532">
    <property type="entry name" value="IV_pilin_GFxxxE"/>
    <property type="match status" value="1"/>
</dbReference>
<gene>
    <name evidence="1" type="ORF">ACERK3_09310</name>
</gene>
<dbReference type="InterPro" id="IPR045584">
    <property type="entry name" value="Pilin-like"/>
</dbReference>
<keyword evidence="2" id="KW-1185">Reference proteome</keyword>
<accession>A0ABV4U588</accession>
<dbReference type="RefSeq" id="WP_425345418.1">
    <property type="nucleotide sequence ID" value="NZ_JBGUBD010000005.1"/>
</dbReference>
<name>A0ABV4U588_9BACT</name>
<dbReference type="SUPFAM" id="SSF54523">
    <property type="entry name" value="Pili subunits"/>
    <property type="match status" value="1"/>
</dbReference>
<dbReference type="EMBL" id="JBGUBD010000005">
    <property type="protein sequence ID" value="MFA9478492.1"/>
    <property type="molecule type" value="Genomic_DNA"/>
</dbReference>
<dbReference type="InterPro" id="IPR012902">
    <property type="entry name" value="N_methyl_site"/>
</dbReference>
<reference evidence="1 2" key="1">
    <citation type="submission" date="2024-08" db="EMBL/GenBank/DDBJ databases">
        <title>Whole-genome sequencing of halo(alkali)philic microorganisms from hypersaline lakes.</title>
        <authorList>
            <person name="Sorokin D.Y."/>
            <person name="Merkel A.Y."/>
            <person name="Messina E."/>
            <person name="Yakimov M."/>
        </authorList>
    </citation>
    <scope>NUCLEOTIDE SEQUENCE [LARGE SCALE GENOMIC DNA]</scope>
    <source>
        <strain evidence="1 2">AB-hyl4</strain>
    </source>
</reference>
<dbReference type="PANTHER" id="PTHR30093:SF2">
    <property type="entry name" value="TYPE II SECRETION SYSTEM PROTEIN H"/>
    <property type="match status" value="1"/>
</dbReference>
<proteinExistence type="predicted"/>
<comment type="caution">
    <text evidence="1">The sequence shown here is derived from an EMBL/GenBank/DDBJ whole genome shotgun (WGS) entry which is preliminary data.</text>
</comment>
<evidence type="ECO:0000313" key="1">
    <source>
        <dbReference type="EMBL" id="MFA9478492.1"/>
    </source>
</evidence>
<dbReference type="PROSITE" id="PS00409">
    <property type="entry name" value="PROKAR_NTER_METHYL"/>
    <property type="match status" value="1"/>
</dbReference>
<protein>
    <submittedName>
        <fullName evidence="1">Type II secretion system protein</fullName>
    </submittedName>
</protein>
<organism evidence="1 2">
    <name type="scientific">Natronomicrosphaera hydrolytica</name>
    <dbReference type="NCBI Taxonomy" id="3242702"/>
    <lineage>
        <taxon>Bacteria</taxon>
        <taxon>Pseudomonadati</taxon>
        <taxon>Planctomycetota</taxon>
        <taxon>Phycisphaerae</taxon>
        <taxon>Phycisphaerales</taxon>
        <taxon>Phycisphaeraceae</taxon>
        <taxon>Natronomicrosphaera</taxon>
    </lineage>
</organism>
<dbReference type="PANTHER" id="PTHR30093">
    <property type="entry name" value="GENERAL SECRETION PATHWAY PROTEIN G"/>
    <property type="match status" value="1"/>
</dbReference>
<evidence type="ECO:0000313" key="2">
    <source>
        <dbReference type="Proteomes" id="UP001575105"/>
    </source>
</evidence>
<dbReference type="Gene3D" id="3.30.700.10">
    <property type="entry name" value="Glycoprotein, Type 4 Pilin"/>
    <property type="match status" value="1"/>
</dbReference>
<dbReference type="Proteomes" id="UP001575105">
    <property type="component" value="Unassembled WGS sequence"/>
</dbReference>
<sequence>MSRPIRGFTLIELLVVISIIALLIAILLPALQSARATARSIQCANHLRQMHLGAMIYADENDDHLIRGGSTAGSPYWWYQVLAPYVGVSRMDAEGIQNSVLHCPDRPISTSTSSVNQVAYAPSTQVVGTRDQANQTQWQWRQRDRYLRPSHKGLYVDTQNGTYFYNYSEFESRVRLRHPGESKNIVFLDGHVEAETELRYGYRWNSTP</sequence>